<evidence type="ECO:0000256" key="5">
    <source>
        <dbReference type="SAM" id="MobiDB-lite"/>
    </source>
</evidence>
<evidence type="ECO:0000313" key="9">
    <source>
        <dbReference type="WBParaSite" id="Gr19_v10_g17086.t1"/>
    </source>
</evidence>
<evidence type="ECO:0000256" key="2">
    <source>
        <dbReference type="ARBA" id="ARBA00023054"/>
    </source>
</evidence>
<dbReference type="FunFam" id="1.20.5.170:FF:000058">
    <property type="entry name" value="Intermediate filament protein B"/>
    <property type="match status" value="1"/>
</dbReference>
<feature type="domain" description="LTD" evidence="6">
    <location>
        <begin position="604"/>
        <end position="722"/>
    </location>
</feature>
<dbReference type="AlphaFoldDB" id="A0A914HHW3"/>
<dbReference type="GO" id="GO:0031507">
    <property type="term" value="P:heterochromatin formation"/>
    <property type="evidence" value="ECO:0007669"/>
    <property type="project" value="TreeGrafter"/>
</dbReference>
<protein>
    <submittedName>
        <fullName evidence="9">Uncharacterized protein</fullName>
    </submittedName>
</protein>
<evidence type="ECO:0000259" key="6">
    <source>
        <dbReference type="PROSITE" id="PS51841"/>
    </source>
</evidence>
<evidence type="ECO:0000256" key="3">
    <source>
        <dbReference type="RuleBase" id="RU000685"/>
    </source>
</evidence>
<dbReference type="SMART" id="SM01391">
    <property type="entry name" value="Filament"/>
    <property type="match status" value="1"/>
</dbReference>
<evidence type="ECO:0000313" key="8">
    <source>
        <dbReference type="Proteomes" id="UP000887572"/>
    </source>
</evidence>
<dbReference type="Pfam" id="PF00038">
    <property type="entry name" value="Filament"/>
    <property type="match status" value="1"/>
</dbReference>
<dbReference type="GO" id="GO:0007097">
    <property type="term" value="P:nuclear migration"/>
    <property type="evidence" value="ECO:0007669"/>
    <property type="project" value="TreeGrafter"/>
</dbReference>
<sequence>MRIAPLEEEKEEDANALPPNSGEECTLRIPEKDEQLRKTVAKVLARWPPASLETVSAPKAFPKPTPIFPPREYPSMNNNDRTSSKQEMHKFHVKTTMTTLSHAEDDGKAHNSASKLRNFSKRLSLDVSSMGIKPPIAFQMPSRGQWDRTPEILAQIQNESLKSPTMESPPASFLESSSRKTSSRILKMVTEMGSTAVGGISPSLSATAAKSFLEATDKEKKDMQGLNDRLGNYIDRVKNLEEENRKLVHDLDDLRGKWGKDTSEVKMTFSSTLSSARKDIDSSARDKAKLDVKVSRLRDDLNEYRNRFEDIQRRRETDREHVQQFQNQIADAQSELEMLRARWKQLTDEEKRLLGDNARLWDDLTKARNDLDEETMGRIDFQNQVQTLMEELEFLRRVHEQEVKELQALLAQAPADTREFFKNELALAIRDIKDEYDYIAKQGRQDMESWYKLKVSEVQGNANRTQMESTYQREEVKRMRDNIGDLRGKLQDLEGRNSHLEKEVQNLNYQLNDDQRQYEQALNERDATLRRMKDECQSLVAELQALLDTKQMLDAEIAIYRKMLEGEESRVGLRQMVEQVVKTHSLQQQEETDSTRNVRGEVQTKTTFQRSAKGNITIAECEPSGKFVTLENTHRSKDEDISGCRLRRRLDGKREISYNIPPNVVLRAGRSVKIWASGQGGVQSPPDSLVLENENSWGAGANVVTAFINKEGEERATHTQKTIQTGQ</sequence>
<feature type="coiled-coil region" evidence="4">
    <location>
        <begin position="287"/>
        <end position="349"/>
    </location>
</feature>
<feature type="coiled-coil region" evidence="4">
    <location>
        <begin position="476"/>
        <end position="556"/>
    </location>
</feature>
<evidence type="ECO:0000256" key="4">
    <source>
        <dbReference type="SAM" id="Coils"/>
    </source>
</evidence>
<dbReference type="GO" id="GO:0005200">
    <property type="term" value="F:structural constituent of cytoskeleton"/>
    <property type="evidence" value="ECO:0007669"/>
    <property type="project" value="TreeGrafter"/>
</dbReference>
<dbReference type="PANTHER" id="PTHR45721">
    <property type="entry name" value="LAMIN DM0-RELATED"/>
    <property type="match status" value="1"/>
</dbReference>
<evidence type="ECO:0000259" key="7">
    <source>
        <dbReference type="PROSITE" id="PS51842"/>
    </source>
</evidence>
<dbReference type="Gene3D" id="2.60.40.1260">
    <property type="entry name" value="Lamin Tail domain"/>
    <property type="match status" value="1"/>
</dbReference>
<comment type="similarity">
    <text evidence="3">Belongs to the intermediate filament family.</text>
</comment>
<feature type="domain" description="IF rod" evidence="7">
    <location>
        <begin position="219"/>
        <end position="571"/>
    </location>
</feature>
<keyword evidence="1 3" id="KW-0403">Intermediate filament</keyword>
<dbReference type="PANTHER" id="PTHR45721:SF6">
    <property type="entry name" value="INTERMEDIATE FILAMENT PROTEIN IFB-1"/>
    <property type="match status" value="1"/>
</dbReference>
<dbReference type="GO" id="GO:0006998">
    <property type="term" value="P:nuclear envelope organization"/>
    <property type="evidence" value="ECO:0007669"/>
    <property type="project" value="TreeGrafter"/>
</dbReference>
<dbReference type="Gene3D" id="1.20.5.1160">
    <property type="entry name" value="Vasodilator-stimulated phosphoprotein"/>
    <property type="match status" value="1"/>
</dbReference>
<dbReference type="InterPro" id="IPR001322">
    <property type="entry name" value="Lamin_tail_dom"/>
</dbReference>
<dbReference type="InterPro" id="IPR036415">
    <property type="entry name" value="Lamin_tail_dom_sf"/>
</dbReference>
<dbReference type="Pfam" id="PF00932">
    <property type="entry name" value="LTD"/>
    <property type="match status" value="1"/>
</dbReference>
<dbReference type="SUPFAM" id="SSF64593">
    <property type="entry name" value="Intermediate filament protein, coiled coil region"/>
    <property type="match status" value="2"/>
</dbReference>
<dbReference type="FunFam" id="2.60.40.1260:FF:000003">
    <property type="entry name" value="Intermediate filament protein A"/>
    <property type="match status" value="1"/>
</dbReference>
<dbReference type="WBParaSite" id="Gr19_v10_g17086.t1">
    <property type="protein sequence ID" value="Gr19_v10_g17086.t1"/>
    <property type="gene ID" value="Gr19_v10_g17086"/>
</dbReference>
<evidence type="ECO:0000256" key="1">
    <source>
        <dbReference type="ARBA" id="ARBA00022754"/>
    </source>
</evidence>
<dbReference type="SUPFAM" id="SSF74853">
    <property type="entry name" value="Lamin A/C globular tail domain"/>
    <property type="match status" value="1"/>
</dbReference>
<dbReference type="GO" id="GO:0005652">
    <property type="term" value="C:nuclear lamina"/>
    <property type="evidence" value="ECO:0007669"/>
    <property type="project" value="TreeGrafter"/>
</dbReference>
<dbReference type="PROSITE" id="PS00226">
    <property type="entry name" value="IF_ROD_1"/>
    <property type="match status" value="1"/>
</dbReference>
<name>A0A914HHW3_GLORO</name>
<keyword evidence="8" id="KW-1185">Reference proteome</keyword>
<dbReference type="PROSITE" id="PS51841">
    <property type="entry name" value="LTD"/>
    <property type="match status" value="1"/>
</dbReference>
<reference evidence="9" key="1">
    <citation type="submission" date="2022-11" db="UniProtKB">
        <authorList>
            <consortium name="WormBaseParasite"/>
        </authorList>
    </citation>
    <scope>IDENTIFICATION</scope>
</reference>
<dbReference type="GO" id="GO:0051664">
    <property type="term" value="P:nuclear pore localization"/>
    <property type="evidence" value="ECO:0007669"/>
    <property type="project" value="TreeGrafter"/>
</dbReference>
<accession>A0A914HHW3</accession>
<dbReference type="PROSITE" id="PS51842">
    <property type="entry name" value="IF_ROD_2"/>
    <property type="match status" value="1"/>
</dbReference>
<dbReference type="GO" id="GO:0005882">
    <property type="term" value="C:intermediate filament"/>
    <property type="evidence" value="ECO:0007669"/>
    <property type="project" value="UniProtKB-KW"/>
</dbReference>
<organism evidence="8 9">
    <name type="scientific">Globodera rostochiensis</name>
    <name type="common">Golden nematode worm</name>
    <name type="synonym">Heterodera rostochiensis</name>
    <dbReference type="NCBI Taxonomy" id="31243"/>
    <lineage>
        <taxon>Eukaryota</taxon>
        <taxon>Metazoa</taxon>
        <taxon>Ecdysozoa</taxon>
        <taxon>Nematoda</taxon>
        <taxon>Chromadorea</taxon>
        <taxon>Rhabditida</taxon>
        <taxon>Tylenchina</taxon>
        <taxon>Tylenchomorpha</taxon>
        <taxon>Tylenchoidea</taxon>
        <taxon>Heteroderidae</taxon>
        <taxon>Heteroderinae</taxon>
        <taxon>Globodera</taxon>
    </lineage>
</organism>
<feature type="coiled-coil region" evidence="4">
    <location>
        <begin position="378"/>
        <end position="412"/>
    </location>
</feature>
<feature type="compositionally biased region" description="Pro residues" evidence="5">
    <location>
        <begin position="61"/>
        <end position="72"/>
    </location>
</feature>
<feature type="region of interest" description="Disordered" evidence="5">
    <location>
        <begin position="47"/>
        <end position="85"/>
    </location>
</feature>
<feature type="region of interest" description="Disordered" evidence="5">
    <location>
        <begin position="1"/>
        <end position="32"/>
    </location>
</feature>
<proteinExistence type="inferred from homology"/>
<dbReference type="InterPro" id="IPR039008">
    <property type="entry name" value="IF_rod_dom"/>
</dbReference>
<dbReference type="InterPro" id="IPR018039">
    <property type="entry name" value="IF_conserved"/>
</dbReference>
<feature type="compositionally biased region" description="Acidic residues" evidence="5">
    <location>
        <begin position="1"/>
        <end position="14"/>
    </location>
</feature>
<dbReference type="Gene3D" id="1.20.5.500">
    <property type="entry name" value="Single helix bin"/>
    <property type="match status" value="1"/>
</dbReference>
<feature type="coiled-coil region" evidence="4">
    <location>
        <begin position="223"/>
        <end position="257"/>
    </location>
</feature>
<dbReference type="GO" id="GO:0090435">
    <property type="term" value="P:protein localization to nuclear envelope"/>
    <property type="evidence" value="ECO:0007669"/>
    <property type="project" value="TreeGrafter"/>
</dbReference>
<dbReference type="FunFam" id="1.20.5.1160:FF:000016">
    <property type="entry name" value="Intermediate filament protein A"/>
    <property type="match status" value="1"/>
</dbReference>
<keyword evidence="2 4" id="KW-0175">Coiled coil</keyword>
<dbReference type="Proteomes" id="UP000887572">
    <property type="component" value="Unplaced"/>
</dbReference>
<dbReference type="Gene3D" id="1.20.5.170">
    <property type="match status" value="1"/>
</dbReference>